<evidence type="ECO:0000313" key="4">
    <source>
        <dbReference type="Proteomes" id="UP000000323"/>
    </source>
</evidence>
<organism evidence="3 4">
    <name type="scientific">Thermobaculum terrenum (strain ATCC BAA-798 / CCMEE 7001 / YNP1)</name>
    <dbReference type="NCBI Taxonomy" id="525904"/>
    <lineage>
        <taxon>Bacteria</taxon>
        <taxon>Bacillati</taxon>
        <taxon>Chloroflexota</taxon>
        <taxon>Chloroflexia</taxon>
        <taxon>Candidatus Thermobaculales</taxon>
        <taxon>Candidatus Thermobaculaceae</taxon>
        <taxon>Thermobaculum</taxon>
    </lineage>
</organism>
<gene>
    <name evidence="3" type="ordered locus">Tter_2848</name>
</gene>
<dbReference type="AlphaFoldDB" id="D1CJ11"/>
<dbReference type="Proteomes" id="UP000000323">
    <property type="component" value="Chromosome 2"/>
</dbReference>
<accession>D1CJ11</accession>
<sequence>MFGARAAGEDFSGDGGKISIPDPRESIQQQVASRKEVDLQAVGGGGGGGYPSSKILSGVPGIRQVCSNYCGPAATQEILRYKGVNVSQYTIADWEGTGACGSSSGTCLVPIRDVLNDHLPNLPYANYYVAYHLDDDTINATARDLGRG</sequence>
<dbReference type="HOGENOM" id="CLU_1757967_0_0_0"/>
<dbReference type="RefSeq" id="WP_012876761.1">
    <property type="nucleotide sequence ID" value="NC_013526.1"/>
</dbReference>
<dbReference type="InterPro" id="IPR039564">
    <property type="entry name" value="Peptidase_C39-like"/>
</dbReference>
<evidence type="ECO:0000259" key="2">
    <source>
        <dbReference type="Pfam" id="PF13529"/>
    </source>
</evidence>
<protein>
    <recommendedName>
        <fullName evidence="2">Peptidase C39-like domain-containing protein</fullName>
    </recommendedName>
</protein>
<reference evidence="4" key="1">
    <citation type="journal article" date="2010" name="Stand. Genomic Sci.">
        <title>Complete genome sequence of 'Thermobaculum terrenum' type strain (YNP1).</title>
        <authorList>
            <person name="Kiss H."/>
            <person name="Cleland D."/>
            <person name="Lapidus A."/>
            <person name="Lucas S."/>
            <person name="Glavina Del Rio T."/>
            <person name="Nolan M."/>
            <person name="Tice H."/>
            <person name="Han C."/>
            <person name="Goodwin L."/>
            <person name="Pitluck S."/>
            <person name="Liolios K."/>
            <person name="Ivanova N."/>
            <person name="Mavromatis K."/>
            <person name="Ovchinnikova G."/>
            <person name="Pati A."/>
            <person name="Chen A."/>
            <person name="Palaniappan K."/>
            <person name="Land M."/>
            <person name="Hauser L."/>
            <person name="Chang Y."/>
            <person name="Jeffries C."/>
            <person name="Lu M."/>
            <person name="Brettin T."/>
            <person name="Detter J."/>
            <person name="Goker M."/>
            <person name="Tindall B."/>
            <person name="Beck B."/>
            <person name="McDermott T."/>
            <person name="Woyke T."/>
            <person name="Bristow J."/>
            <person name="Eisen J."/>
            <person name="Markowitz V."/>
            <person name="Hugenholtz P."/>
            <person name="Kyrpides N."/>
            <person name="Klenk H."/>
            <person name="Cheng J."/>
        </authorList>
    </citation>
    <scope>NUCLEOTIDE SEQUENCE [LARGE SCALE GENOMIC DNA]</scope>
    <source>
        <strain evidence="4">ATCC BAA-798 / YNP1</strain>
    </source>
</reference>
<keyword evidence="4" id="KW-1185">Reference proteome</keyword>
<dbReference type="KEGG" id="ttr:Tter_2848"/>
<evidence type="ECO:0000313" key="3">
    <source>
        <dbReference type="EMBL" id="ACZ43731.1"/>
    </source>
</evidence>
<dbReference type="EMBL" id="CP001826">
    <property type="protein sequence ID" value="ACZ43731.1"/>
    <property type="molecule type" value="Genomic_DNA"/>
</dbReference>
<feature type="domain" description="Peptidase C39-like" evidence="2">
    <location>
        <begin position="58"/>
        <end position="133"/>
    </location>
</feature>
<proteinExistence type="predicted"/>
<dbReference type="STRING" id="525904.Tter_2848"/>
<dbReference type="Pfam" id="PF13529">
    <property type="entry name" value="Peptidase_C39_2"/>
    <property type="match status" value="1"/>
</dbReference>
<name>D1CJ11_THET1</name>
<feature type="region of interest" description="Disordered" evidence="1">
    <location>
        <begin position="1"/>
        <end position="23"/>
    </location>
</feature>
<evidence type="ECO:0000256" key="1">
    <source>
        <dbReference type="SAM" id="MobiDB-lite"/>
    </source>
</evidence>